<comment type="caution">
    <text evidence="1">The sequence shown here is derived from an EMBL/GenBank/DDBJ whole genome shotgun (WGS) entry which is preliminary data.</text>
</comment>
<dbReference type="GO" id="GO:0004527">
    <property type="term" value="F:exonuclease activity"/>
    <property type="evidence" value="ECO:0007669"/>
    <property type="project" value="UniProtKB-KW"/>
</dbReference>
<dbReference type="GO" id="GO:0003676">
    <property type="term" value="F:nucleic acid binding"/>
    <property type="evidence" value="ECO:0007669"/>
    <property type="project" value="InterPro"/>
</dbReference>
<dbReference type="AlphaFoldDB" id="W1XW30"/>
<protein>
    <submittedName>
        <fullName evidence="1">Exonuclease, RNase T and DNA polymerase III</fullName>
    </submittedName>
</protein>
<dbReference type="Gene3D" id="3.30.420.10">
    <property type="entry name" value="Ribonuclease H-like superfamily/Ribonuclease H"/>
    <property type="match status" value="1"/>
</dbReference>
<evidence type="ECO:0000313" key="1">
    <source>
        <dbReference type="EMBL" id="ETJ34432.1"/>
    </source>
</evidence>
<reference evidence="1" key="1">
    <citation type="submission" date="2013-12" db="EMBL/GenBank/DDBJ databases">
        <title>A Varibaculum cambriense genome reconstructed from a premature infant gut community with otherwise low bacterial novelty that shifts toward anaerobic metabolism during the third week of life.</title>
        <authorList>
            <person name="Brown C.T."/>
            <person name="Sharon I."/>
            <person name="Thomas B.C."/>
            <person name="Castelle C.J."/>
            <person name="Morowitz M.J."/>
            <person name="Banfield J.F."/>
        </authorList>
    </citation>
    <scope>NUCLEOTIDE SEQUENCE</scope>
</reference>
<feature type="non-terminal residue" evidence="1">
    <location>
        <position position="93"/>
    </location>
</feature>
<keyword evidence="1" id="KW-0378">Hydrolase</keyword>
<proteinExistence type="predicted"/>
<accession>W1XW30</accession>
<gene>
    <name evidence="1" type="ORF">Q604_UNBC11144G0001</name>
</gene>
<organism evidence="1">
    <name type="scientific">human gut metagenome</name>
    <dbReference type="NCBI Taxonomy" id="408170"/>
    <lineage>
        <taxon>unclassified sequences</taxon>
        <taxon>metagenomes</taxon>
        <taxon>organismal metagenomes</taxon>
    </lineage>
</organism>
<sequence>HLPQIKNTIMDSMELAAILEPYHKEYNLNALMKTVTDMNKNEIHRGLDDSINTLKVVNSLLCRLWSSEEKKGKKRTLYENINKYYPYLKNFFS</sequence>
<dbReference type="InterPro" id="IPR012337">
    <property type="entry name" value="RNaseH-like_sf"/>
</dbReference>
<feature type="non-terminal residue" evidence="1">
    <location>
        <position position="1"/>
    </location>
</feature>
<dbReference type="EMBL" id="AZMM01011144">
    <property type="protein sequence ID" value="ETJ34432.1"/>
    <property type="molecule type" value="Genomic_DNA"/>
</dbReference>
<keyword evidence="1" id="KW-0540">Nuclease</keyword>
<keyword evidence="1" id="KW-0269">Exonuclease</keyword>
<dbReference type="InterPro" id="IPR036397">
    <property type="entry name" value="RNaseH_sf"/>
</dbReference>
<name>W1XW30_9ZZZZ</name>
<dbReference type="SUPFAM" id="SSF53098">
    <property type="entry name" value="Ribonuclease H-like"/>
    <property type="match status" value="1"/>
</dbReference>